<dbReference type="InterPro" id="IPR002259">
    <property type="entry name" value="Eqnu_transpt"/>
</dbReference>
<evidence type="ECO:0000256" key="4">
    <source>
        <dbReference type="ARBA" id="ARBA00022692"/>
    </source>
</evidence>
<feature type="transmembrane region" description="Helical" evidence="8">
    <location>
        <begin position="419"/>
        <end position="436"/>
    </location>
</feature>
<evidence type="ECO:0000256" key="1">
    <source>
        <dbReference type="ARBA" id="ARBA00004554"/>
    </source>
</evidence>
<dbReference type="InterPro" id="IPR034764">
    <property type="entry name" value="ENT1/ENT2"/>
</dbReference>
<keyword evidence="6 8" id="KW-0472">Membrane</keyword>
<dbReference type="PANTHER" id="PTHR10332">
    <property type="entry name" value="EQUILIBRATIVE NUCLEOSIDE TRANSPORTER"/>
    <property type="match status" value="1"/>
</dbReference>
<comment type="subcellular location">
    <subcellularLocation>
        <location evidence="1">Basolateral cell membrane</location>
        <topology evidence="1">Multi-pass membrane protein</topology>
    </subcellularLocation>
</comment>
<dbReference type="PANTHER" id="PTHR10332:SF8">
    <property type="entry name" value="EQUILIBRATIVE NUCLEOSIDE TRANSPORTER 2"/>
    <property type="match status" value="1"/>
</dbReference>
<protein>
    <recommendedName>
        <fullName evidence="11">Solute carrier family 29 member 2</fullName>
    </recommendedName>
</protein>
<keyword evidence="3" id="KW-0813">Transport</keyword>
<evidence type="ECO:0000256" key="7">
    <source>
        <dbReference type="SAM" id="MobiDB-lite"/>
    </source>
</evidence>
<dbReference type="AlphaFoldDB" id="A0A3P9KQM9"/>
<name>A0A3P9KQM9_ORYLA</name>
<feature type="compositionally biased region" description="Polar residues" evidence="7">
    <location>
        <begin position="40"/>
        <end position="50"/>
    </location>
</feature>
<organism evidence="9 10">
    <name type="scientific">Oryzias latipes</name>
    <name type="common">Japanese rice fish</name>
    <name type="synonym">Japanese killifish</name>
    <dbReference type="NCBI Taxonomy" id="8090"/>
    <lineage>
        <taxon>Eukaryota</taxon>
        <taxon>Metazoa</taxon>
        <taxon>Chordata</taxon>
        <taxon>Craniata</taxon>
        <taxon>Vertebrata</taxon>
        <taxon>Euteleostomi</taxon>
        <taxon>Actinopterygii</taxon>
        <taxon>Neopterygii</taxon>
        <taxon>Teleostei</taxon>
        <taxon>Neoteleostei</taxon>
        <taxon>Acanthomorphata</taxon>
        <taxon>Ovalentaria</taxon>
        <taxon>Atherinomorphae</taxon>
        <taxon>Beloniformes</taxon>
        <taxon>Adrianichthyidae</taxon>
        <taxon>Oryziinae</taxon>
        <taxon>Oryzias</taxon>
    </lineage>
</organism>
<evidence type="ECO:0000256" key="8">
    <source>
        <dbReference type="SAM" id="Phobius"/>
    </source>
</evidence>
<dbReference type="NCBIfam" id="TIGR00939">
    <property type="entry name" value="2a57"/>
    <property type="match status" value="1"/>
</dbReference>
<reference evidence="9 10" key="2">
    <citation type="submission" date="2017-04" db="EMBL/GenBank/DDBJ databases">
        <title>CpG methylation of centromeres and impact of large insertions on vertebrate speciation.</title>
        <authorList>
            <person name="Ichikawa K."/>
            <person name="Yoshimura J."/>
            <person name="Morishita S."/>
        </authorList>
    </citation>
    <scope>NUCLEOTIDE SEQUENCE</scope>
    <source>
        <strain evidence="9 10">HNI</strain>
    </source>
</reference>
<proteinExistence type="inferred from homology"/>
<feature type="transmembrane region" description="Helical" evidence="8">
    <location>
        <begin position="197"/>
        <end position="222"/>
    </location>
</feature>
<accession>A0A3P9KQM9</accession>
<dbReference type="SUPFAM" id="SSF103473">
    <property type="entry name" value="MFS general substrate transporter"/>
    <property type="match status" value="1"/>
</dbReference>
<dbReference type="GO" id="GO:0015213">
    <property type="term" value="F:uridine transmembrane transporter activity"/>
    <property type="evidence" value="ECO:0007669"/>
    <property type="project" value="UniProtKB-ARBA"/>
</dbReference>
<feature type="transmembrane region" description="Helical" evidence="8">
    <location>
        <begin position="145"/>
        <end position="165"/>
    </location>
</feature>
<feature type="transmembrane region" description="Helical" evidence="8">
    <location>
        <begin position="456"/>
        <end position="477"/>
    </location>
</feature>
<evidence type="ECO:0000313" key="9">
    <source>
        <dbReference type="Ensembl" id="ENSORLP00020010805.1"/>
    </source>
</evidence>
<evidence type="ECO:0000256" key="3">
    <source>
        <dbReference type="ARBA" id="ARBA00022448"/>
    </source>
</evidence>
<evidence type="ECO:0000256" key="5">
    <source>
        <dbReference type="ARBA" id="ARBA00022989"/>
    </source>
</evidence>
<feature type="compositionally biased region" description="Basic and acidic residues" evidence="7">
    <location>
        <begin position="51"/>
        <end position="60"/>
    </location>
</feature>
<reference evidence="9" key="3">
    <citation type="submission" date="2025-08" db="UniProtKB">
        <authorList>
            <consortium name="Ensembl"/>
        </authorList>
    </citation>
    <scope>IDENTIFICATION</scope>
    <source>
        <strain evidence="9">HNI</strain>
    </source>
</reference>
<feature type="transmembrane region" description="Helical" evidence="8">
    <location>
        <begin position="172"/>
        <end position="191"/>
    </location>
</feature>
<feature type="region of interest" description="Disordered" evidence="7">
    <location>
        <begin position="40"/>
        <end position="79"/>
    </location>
</feature>
<keyword evidence="4 8" id="KW-0812">Transmembrane</keyword>
<feature type="transmembrane region" description="Helical" evidence="8">
    <location>
        <begin position="85"/>
        <end position="105"/>
    </location>
</feature>
<dbReference type="InterPro" id="IPR036259">
    <property type="entry name" value="MFS_trans_sf"/>
</dbReference>
<reference key="1">
    <citation type="journal article" date="2007" name="Nature">
        <title>The medaka draft genome and insights into vertebrate genome evolution.</title>
        <authorList>
            <person name="Kasahara M."/>
            <person name="Naruse K."/>
            <person name="Sasaki S."/>
            <person name="Nakatani Y."/>
            <person name="Qu W."/>
            <person name="Ahsan B."/>
            <person name="Yamada T."/>
            <person name="Nagayasu Y."/>
            <person name="Doi K."/>
            <person name="Kasai Y."/>
            <person name="Jindo T."/>
            <person name="Kobayashi D."/>
            <person name="Shimada A."/>
            <person name="Toyoda A."/>
            <person name="Kuroki Y."/>
            <person name="Fujiyama A."/>
            <person name="Sasaki T."/>
            <person name="Shimizu A."/>
            <person name="Asakawa S."/>
            <person name="Shimizu N."/>
            <person name="Hashimoto S."/>
            <person name="Yang J."/>
            <person name="Lee Y."/>
            <person name="Matsushima K."/>
            <person name="Sugano S."/>
            <person name="Sakaizumi M."/>
            <person name="Narita T."/>
            <person name="Ohishi K."/>
            <person name="Haga S."/>
            <person name="Ohta F."/>
            <person name="Nomoto H."/>
            <person name="Nogata K."/>
            <person name="Morishita T."/>
            <person name="Endo T."/>
            <person name="Shin-I T."/>
            <person name="Takeda H."/>
            <person name="Morishita S."/>
            <person name="Kohara Y."/>
        </authorList>
    </citation>
    <scope>NUCLEOTIDE SEQUENCE [LARGE SCALE GENOMIC DNA]</scope>
    <source>
        <strain>Hd-rR</strain>
    </source>
</reference>
<reference evidence="9" key="4">
    <citation type="submission" date="2025-09" db="UniProtKB">
        <authorList>
            <consortium name="Ensembl"/>
        </authorList>
    </citation>
    <scope>IDENTIFICATION</scope>
    <source>
        <strain evidence="9">HNI</strain>
    </source>
</reference>
<evidence type="ECO:0000313" key="10">
    <source>
        <dbReference type="Proteomes" id="UP000265180"/>
    </source>
</evidence>
<feature type="transmembrane region" description="Helical" evidence="8">
    <location>
        <begin position="350"/>
        <end position="372"/>
    </location>
</feature>
<comment type="similarity">
    <text evidence="2">Belongs to the SLC29A/ENT transporter (TC 2.A.57) family.</text>
</comment>
<evidence type="ECO:0008006" key="11">
    <source>
        <dbReference type="Google" id="ProtNLM"/>
    </source>
</evidence>
<feature type="transmembrane region" description="Helical" evidence="8">
    <location>
        <begin position="489"/>
        <end position="511"/>
    </location>
</feature>
<sequence length="515" mass="57371">MQLQLKGRQVGSGRDENPRNLPAFFSFFLKKPPKTGSYIKLSSSFTAPTRSSEHTKDRPEPSGASSPNMLSEKGARSPPCDRGQAVAIIFFILGVETLLPWNFFITASEYFNGRLNNNNNNNSSSRNATMMDGSKGYNYDCWMSLLSQLPLLLFTLLNSFIYQWVKEHLRMAFSMVAIFIFFLLTAALVQVDMQPDTFFSITMTTIWFINMFGAVLQSSLFGVVSQFPPRYSTLFMSGQGLAGIFAGIAMLCSIFSNPDRTSAALGYFITPCLATLVSLVCYMLLPRLEFARFYLSRNQPDKGEAAQELISSDQKVLSSEKKDLEGNGKIMSHGAESEQRASVFAVFKKIWVMALCVTWIFAVTLAVFPVITVRVQTLYVGSKWADVFTCVCCFIVFYIMDLLGRGAPSLKQWPSKESSLFPVVVFLRVIFIPMLMMCNIEDSKLPIFFRHDSAFVVIMALFSFTNGYLACLCMSYAPQLVRCKDCETAGSLMTFFLALGLALGAGFSFLLGGLV</sequence>
<dbReference type="Pfam" id="PF01733">
    <property type="entry name" value="Nucleoside_tran"/>
    <property type="match status" value="1"/>
</dbReference>
<dbReference type="Ensembl" id="ENSORLT00020017559.1">
    <property type="protein sequence ID" value="ENSORLP00020010805.1"/>
    <property type="gene ID" value="ENSORLG00020011730.1"/>
</dbReference>
<dbReference type="Gene3D" id="1.20.1250.20">
    <property type="entry name" value="MFS general substrate transporter like domains"/>
    <property type="match status" value="1"/>
</dbReference>
<evidence type="ECO:0000256" key="2">
    <source>
        <dbReference type="ARBA" id="ARBA00007965"/>
    </source>
</evidence>
<keyword evidence="5 8" id="KW-1133">Transmembrane helix</keyword>
<dbReference type="GO" id="GO:0016323">
    <property type="term" value="C:basolateral plasma membrane"/>
    <property type="evidence" value="ECO:0007669"/>
    <property type="project" value="UniProtKB-SubCell"/>
</dbReference>
<dbReference type="PRINTS" id="PR01130">
    <property type="entry name" value="DERENTRNSPRT"/>
</dbReference>
<dbReference type="Proteomes" id="UP000265180">
    <property type="component" value="Chromosome 1"/>
</dbReference>
<feature type="transmembrane region" description="Helical" evidence="8">
    <location>
        <begin position="384"/>
        <end position="407"/>
    </location>
</feature>
<dbReference type="PIRSF" id="PIRSF016379">
    <property type="entry name" value="ENT"/>
    <property type="match status" value="1"/>
</dbReference>
<feature type="transmembrane region" description="Helical" evidence="8">
    <location>
        <begin position="234"/>
        <end position="256"/>
    </location>
</feature>
<evidence type="ECO:0000256" key="6">
    <source>
        <dbReference type="ARBA" id="ARBA00023136"/>
    </source>
</evidence>
<feature type="transmembrane region" description="Helical" evidence="8">
    <location>
        <begin position="262"/>
        <end position="285"/>
    </location>
</feature>